<keyword evidence="5" id="KW-0963">Cytoplasm</keyword>
<evidence type="ECO:0000256" key="8">
    <source>
        <dbReference type="ARBA" id="ARBA00022843"/>
    </source>
</evidence>
<keyword evidence="6" id="KW-1017">Isopeptide bond</keyword>
<dbReference type="GO" id="GO:0030016">
    <property type="term" value="C:myofibril"/>
    <property type="evidence" value="ECO:0007669"/>
    <property type="project" value="UniProtKB-SubCell"/>
</dbReference>
<evidence type="ECO:0000256" key="13">
    <source>
        <dbReference type="ARBA" id="ARBA00034864"/>
    </source>
</evidence>
<comment type="similarity">
    <text evidence="12">Belongs to the dynactin subunit 4 family.</text>
</comment>
<evidence type="ECO:0000256" key="11">
    <source>
        <dbReference type="ARBA" id="ARBA00023212"/>
    </source>
</evidence>
<dbReference type="GO" id="GO:0001725">
    <property type="term" value="C:stress fiber"/>
    <property type="evidence" value="ECO:0007669"/>
    <property type="project" value="UniProtKB-SubCell"/>
</dbReference>
<evidence type="ECO:0000256" key="7">
    <source>
        <dbReference type="ARBA" id="ARBA00022553"/>
    </source>
</evidence>
<keyword evidence="8" id="KW-0832">Ubl conjugation</keyword>
<dbReference type="Pfam" id="PF05502">
    <property type="entry name" value="Dynactin_p62"/>
    <property type="match status" value="2"/>
</dbReference>
<evidence type="ECO:0000256" key="3">
    <source>
        <dbReference type="ARBA" id="ARBA00004544"/>
    </source>
</evidence>
<keyword evidence="9" id="KW-0007">Acetylation</keyword>
<dbReference type="AlphaFoldDB" id="A0A8J1UPQ0"/>
<evidence type="ECO:0000256" key="6">
    <source>
        <dbReference type="ARBA" id="ARBA00022499"/>
    </source>
</evidence>
<dbReference type="EMBL" id="CAIIXF020000009">
    <property type="protein sequence ID" value="CAH1794210.1"/>
    <property type="molecule type" value="Genomic_DNA"/>
</dbReference>
<evidence type="ECO:0000256" key="9">
    <source>
        <dbReference type="ARBA" id="ARBA00022990"/>
    </source>
</evidence>
<evidence type="ECO:0000256" key="5">
    <source>
        <dbReference type="ARBA" id="ARBA00022490"/>
    </source>
</evidence>
<keyword evidence="11" id="KW-0206">Cytoskeleton</keyword>
<keyword evidence="7" id="KW-0597">Phosphoprotein</keyword>
<evidence type="ECO:0000256" key="12">
    <source>
        <dbReference type="ARBA" id="ARBA00034776"/>
    </source>
</evidence>
<evidence type="ECO:0000256" key="2">
    <source>
        <dbReference type="ARBA" id="ARBA00004529"/>
    </source>
</evidence>
<evidence type="ECO:0000256" key="14">
    <source>
        <dbReference type="ARBA" id="ARBA00093507"/>
    </source>
</evidence>
<keyword evidence="10" id="KW-0175">Coiled coil</keyword>
<dbReference type="PANTHER" id="PTHR13034">
    <property type="entry name" value="DYNACTIN P62 SUBUNIT"/>
    <property type="match status" value="1"/>
</dbReference>
<name>A0A8J1UPQ0_OWEFU</name>
<organism evidence="15 16">
    <name type="scientific">Owenia fusiformis</name>
    <name type="common">Polychaete worm</name>
    <dbReference type="NCBI Taxonomy" id="6347"/>
    <lineage>
        <taxon>Eukaryota</taxon>
        <taxon>Metazoa</taxon>
        <taxon>Spiralia</taxon>
        <taxon>Lophotrochozoa</taxon>
        <taxon>Annelida</taxon>
        <taxon>Polychaeta</taxon>
        <taxon>Sedentaria</taxon>
        <taxon>Canalipalpata</taxon>
        <taxon>Sabellida</taxon>
        <taxon>Oweniida</taxon>
        <taxon>Oweniidae</taxon>
        <taxon>Owenia</taxon>
    </lineage>
</organism>
<evidence type="ECO:0000256" key="4">
    <source>
        <dbReference type="ARBA" id="ARBA00004657"/>
    </source>
</evidence>
<evidence type="ECO:0000313" key="16">
    <source>
        <dbReference type="Proteomes" id="UP000749559"/>
    </source>
</evidence>
<dbReference type="GO" id="GO:0005813">
    <property type="term" value="C:centrosome"/>
    <property type="evidence" value="ECO:0007669"/>
    <property type="project" value="UniProtKB-SubCell"/>
</dbReference>
<comment type="subunit">
    <text evidence="14">Subunit of dynactin, a multiprotein complex part of a tripartite complex with dynein and a adapter, such as BICDL1, BICD2 or HOOK3. The dynactin complex is built around ACTR1A/ACTB filament and consists of an actin-related filament composed of a shoulder domain, a pointed end and a barbed end. Its length is defined by its flexible shoulder domain. The soulder is composed of 2 DCTN1 subunits, 4 DCTN2 and 2 DCTN3. The 4 DCNT2 (via N-terminus) bind the ACTR1A filament and act as molecular rulers to determine the length. The pointed end is important for binding dynein-dynactin cargo adapters. Consists of 4 subunits: ACTR10, DCNT4, DCTN5 and DCTN6. The barbed end is composed of a CAPZA1:CAPZB heterodimers, which binds ACTR1A/ACTB filament and dynactin and stabilizes dynactin. Interacts with ATP7B, but not ATP7A, in a copper-dependent manner. Interacts with ANK2; this interaction is required for localization at costameres. Interacts with N4BP2L1.</text>
</comment>
<comment type="caution">
    <text evidence="15">The sequence shown here is derived from an EMBL/GenBank/DDBJ whole genome shotgun (WGS) entry which is preliminary data.</text>
</comment>
<protein>
    <recommendedName>
        <fullName evidence="13">Dynactin subunit 4</fullName>
    </recommendedName>
</protein>
<keyword evidence="16" id="KW-1185">Reference proteome</keyword>
<dbReference type="GO" id="GO:0005938">
    <property type="term" value="C:cell cortex"/>
    <property type="evidence" value="ECO:0007669"/>
    <property type="project" value="UniProtKB-SubCell"/>
</dbReference>
<dbReference type="GO" id="GO:0005869">
    <property type="term" value="C:dynactin complex"/>
    <property type="evidence" value="ECO:0007669"/>
    <property type="project" value="InterPro"/>
</dbReference>
<comment type="subcellular location">
    <subcellularLocation>
        <location evidence="3">Cytoplasm</location>
        <location evidence="3">Cell cortex</location>
    </subcellularLocation>
    <subcellularLocation>
        <location evidence="1">Cytoplasm</location>
        <location evidence="1">Cytoskeleton</location>
        <location evidence="1">Microtubule organizing center</location>
        <location evidence="1">Centrosome</location>
    </subcellularLocation>
    <subcellularLocation>
        <location evidence="2">Cytoplasm</location>
        <location evidence="2">Cytoskeleton</location>
        <location evidence="2">Stress fiber</location>
    </subcellularLocation>
    <subcellularLocation>
        <location evidence="4">Cytoplasm</location>
        <location evidence="4">Myofibril</location>
    </subcellularLocation>
</comment>
<dbReference type="PANTHER" id="PTHR13034:SF2">
    <property type="entry name" value="DYNACTIN SUBUNIT 4"/>
    <property type="match status" value="1"/>
</dbReference>
<sequence length="454" mass="51369">MSTYIDYRRVLYTCSCGTEEPICRLYFCRHCMKLRCGHCVSHEVDSHYCPNCLENMPIAEAKAKKNRCVNCFDCPSCRHTLSTRATSIAVPDPQDATKTTPKKVYYLACGFCRWTSRDGGIPDQQIASGGWQDQINKEEAAIAATMEYYKQLASKEKIEKDRKKYRRRSYLHFSTISHVLEDKFGLSSAAARRRAGLMNLASMSLKEGEEMEVAEPERTEATDQWEPLDDSIYTEPLNLATVTSVKQRLASVEFQPANTGDLYPSHKHLLIKRSQRCRQCEHNVSKPDFNPSSTKFKIQLVALHHVPEVRLMSIPNMIFDQPSQVILTLANPVDYITHVTLLPNCKDDAEADTGKIELPICELTLAPLDSTGDFDDTAEIPDYDDDPKIVTFRKANKIGFFVKVTPKKAVGDVKVSFLMKYDSRCMPALLPTDDKESPVWLEHTVHLNLGPLNS</sequence>
<accession>A0A8J1UPQ0</accession>
<gene>
    <name evidence="15" type="ORF">OFUS_LOCUS18955</name>
</gene>
<dbReference type="Proteomes" id="UP000749559">
    <property type="component" value="Unassembled WGS sequence"/>
</dbReference>
<dbReference type="InterPro" id="IPR008603">
    <property type="entry name" value="DCTN4"/>
</dbReference>
<dbReference type="OrthoDB" id="283815at2759"/>
<reference evidence="15" key="1">
    <citation type="submission" date="2022-03" db="EMBL/GenBank/DDBJ databases">
        <authorList>
            <person name="Martin C."/>
        </authorList>
    </citation>
    <scope>NUCLEOTIDE SEQUENCE</scope>
</reference>
<evidence type="ECO:0000256" key="1">
    <source>
        <dbReference type="ARBA" id="ARBA00004300"/>
    </source>
</evidence>
<evidence type="ECO:0000313" key="15">
    <source>
        <dbReference type="EMBL" id="CAH1794210.1"/>
    </source>
</evidence>
<evidence type="ECO:0000256" key="10">
    <source>
        <dbReference type="ARBA" id="ARBA00023054"/>
    </source>
</evidence>
<proteinExistence type="inferred from homology"/>